<comment type="caution">
    <text evidence="2">The sequence shown here is derived from an EMBL/GenBank/DDBJ whole genome shotgun (WGS) entry which is preliminary data.</text>
</comment>
<dbReference type="EMBL" id="VSRR010002699">
    <property type="protein sequence ID" value="MPC32801.1"/>
    <property type="molecule type" value="Genomic_DNA"/>
</dbReference>
<name>A0A5B7EEX7_PORTR</name>
<reference evidence="2 3" key="1">
    <citation type="submission" date="2019-05" db="EMBL/GenBank/DDBJ databases">
        <title>Another draft genome of Portunus trituberculatus and its Hox gene families provides insights of decapod evolution.</title>
        <authorList>
            <person name="Jeong J.-H."/>
            <person name="Song I."/>
            <person name="Kim S."/>
            <person name="Choi T."/>
            <person name="Kim D."/>
            <person name="Ryu S."/>
            <person name="Kim W."/>
        </authorList>
    </citation>
    <scope>NUCLEOTIDE SEQUENCE [LARGE SCALE GENOMIC DNA]</scope>
    <source>
        <tissue evidence="2">Muscle</tissue>
    </source>
</reference>
<sequence>MSIGWRSQVRSNLPRLREHRTRETQVMGDPPHLSTTYAREHRWRVSSHILSCSGHDAPGPCSHHSCHVGDPTHSPASVSLGNHLAARAELDKSQL</sequence>
<proteinExistence type="predicted"/>
<accession>A0A5B7EEX7</accession>
<evidence type="ECO:0000313" key="3">
    <source>
        <dbReference type="Proteomes" id="UP000324222"/>
    </source>
</evidence>
<evidence type="ECO:0000256" key="1">
    <source>
        <dbReference type="SAM" id="MobiDB-lite"/>
    </source>
</evidence>
<dbReference type="AlphaFoldDB" id="A0A5B7EEX7"/>
<gene>
    <name evidence="2" type="ORF">E2C01_026130</name>
</gene>
<keyword evidence="3" id="KW-1185">Reference proteome</keyword>
<feature type="region of interest" description="Disordered" evidence="1">
    <location>
        <begin position="1"/>
        <end position="34"/>
    </location>
</feature>
<protein>
    <submittedName>
        <fullName evidence="2">Uncharacterized protein</fullName>
    </submittedName>
</protein>
<organism evidence="2 3">
    <name type="scientific">Portunus trituberculatus</name>
    <name type="common">Swimming crab</name>
    <name type="synonym">Neptunus trituberculatus</name>
    <dbReference type="NCBI Taxonomy" id="210409"/>
    <lineage>
        <taxon>Eukaryota</taxon>
        <taxon>Metazoa</taxon>
        <taxon>Ecdysozoa</taxon>
        <taxon>Arthropoda</taxon>
        <taxon>Crustacea</taxon>
        <taxon>Multicrustacea</taxon>
        <taxon>Malacostraca</taxon>
        <taxon>Eumalacostraca</taxon>
        <taxon>Eucarida</taxon>
        <taxon>Decapoda</taxon>
        <taxon>Pleocyemata</taxon>
        <taxon>Brachyura</taxon>
        <taxon>Eubrachyura</taxon>
        <taxon>Portunoidea</taxon>
        <taxon>Portunidae</taxon>
        <taxon>Portuninae</taxon>
        <taxon>Portunus</taxon>
    </lineage>
</organism>
<dbReference type="Proteomes" id="UP000324222">
    <property type="component" value="Unassembled WGS sequence"/>
</dbReference>
<evidence type="ECO:0000313" key="2">
    <source>
        <dbReference type="EMBL" id="MPC32801.1"/>
    </source>
</evidence>